<organism evidence="1 2">
    <name type="scientific">Fictibacillus arsenicus</name>
    <dbReference type="NCBI Taxonomy" id="255247"/>
    <lineage>
        <taxon>Bacteria</taxon>
        <taxon>Bacillati</taxon>
        <taxon>Bacillota</taxon>
        <taxon>Bacilli</taxon>
        <taxon>Bacillales</taxon>
        <taxon>Fictibacillaceae</taxon>
        <taxon>Fictibacillus</taxon>
    </lineage>
</organism>
<dbReference type="RefSeq" id="WP_077359163.1">
    <property type="nucleotide sequence ID" value="NZ_MQMF01000001.1"/>
</dbReference>
<name>A0A1V3GBE8_9BACL</name>
<dbReference type="OrthoDB" id="1798711at2"/>
<dbReference type="EMBL" id="MQMF01000001">
    <property type="protein sequence ID" value="OOE13731.1"/>
    <property type="molecule type" value="Genomic_DNA"/>
</dbReference>
<evidence type="ECO:0000313" key="2">
    <source>
        <dbReference type="Proteomes" id="UP000188597"/>
    </source>
</evidence>
<evidence type="ECO:0008006" key="3">
    <source>
        <dbReference type="Google" id="ProtNLM"/>
    </source>
</evidence>
<accession>A0A1V3GBE8</accession>
<dbReference type="Proteomes" id="UP000188597">
    <property type="component" value="Unassembled WGS sequence"/>
</dbReference>
<reference evidence="1 2" key="1">
    <citation type="submission" date="2016-11" db="EMBL/GenBank/DDBJ databases">
        <authorList>
            <person name="Jaros S."/>
            <person name="Januszkiewicz K."/>
            <person name="Wedrychowicz H."/>
        </authorList>
    </citation>
    <scope>NUCLEOTIDE SEQUENCE [LARGE SCALE GENOMIC DNA]</scope>
    <source>
        <strain evidence="1 2">Con a/3</strain>
    </source>
</reference>
<sequence>MFQDTLVKVNSKERKQVECPNCSRKDIGKIGVNQYYCWNCFIELSIVKGRLSLHQVEEDGSLTSLDDLFEDHDLTYRESTS</sequence>
<comment type="caution">
    <text evidence="1">The sequence shown here is derived from an EMBL/GenBank/DDBJ whole genome shotgun (WGS) entry which is preliminary data.</text>
</comment>
<gene>
    <name evidence="1" type="ORF">UN64_00490</name>
</gene>
<proteinExistence type="predicted"/>
<protein>
    <recommendedName>
        <fullName evidence="3">Zn-ribbon containing protein</fullName>
    </recommendedName>
</protein>
<evidence type="ECO:0000313" key="1">
    <source>
        <dbReference type="EMBL" id="OOE13731.1"/>
    </source>
</evidence>
<dbReference type="AlphaFoldDB" id="A0A1V3GBE8"/>